<dbReference type="KEGG" id="chv:CHELV3228_0084"/>
<keyword evidence="5" id="KW-1185">Reference proteome</keyword>
<organism evidence="2 4">
    <name type="scientific">Campylobacter helveticus</name>
    <dbReference type="NCBI Taxonomy" id="28898"/>
    <lineage>
        <taxon>Bacteria</taxon>
        <taxon>Pseudomonadati</taxon>
        <taxon>Campylobacterota</taxon>
        <taxon>Epsilonproteobacteria</taxon>
        <taxon>Campylobacterales</taxon>
        <taxon>Campylobacteraceae</taxon>
        <taxon>Campylobacter</taxon>
    </lineage>
</organism>
<sequence>MRLFLVLFMIVNFLQAEFSQKQIIKMQEQDNFELIDLNQEVKKEHIDQQKAVFDSSTLKPKEKSSVSKDRTLDYGIVFSFNEKFHYFLNRYKVSAKDFSHSFTQKTLRNLELNFLNATANGIYQSQKVLRDFSPQNAKLVNVAPFLKHEKNKDKIYAQFMDYLIVINLNEFYINLTNYFIAQSTSAHANINLKIVSSSKGLIKSKNIHLKLALNNNQDAKKNLEEVLNEMPQMLAEVIQKETRNLKI</sequence>
<evidence type="ECO:0000313" key="2">
    <source>
        <dbReference type="EMBL" id="TNB58055.1"/>
    </source>
</evidence>
<accession>A0AAX2UJL0</accession>
<dbReference type="Proteomes" id="UP000306813">
    <property type="component" value="Unassembled WGS sequence"/>
</dbReference>
<comment type="caution">
    <text evidence="2">The sequence shown here is derived from an EMBL/GenBank/DDBJ whole genome shotgun (WGS) entry which is preliminary data.</text>
</comment>
<proteinExistence type="predicted"/>
<evidence type="ECO:0008006" key="6">
    <source>
        <dbReference type="Google" id="ProtNLM"/>
    </source>
</evidence>
<dbReference type="AlphaFoldDB" id="A0AAX2UJL0"/>
<feature type="coiled-coil region" evidence="1">
    <location>
        <begin position="209"/>
        <end position="236"/>
    </location>
</feature>
<protein>
    <recommendedName>
        <fullName evidence="6">Periplasmic protein</fullName>
    </recommendedName>
</protein>
<keyword evidence="1" id="KW-0175">Coiled coil</keyword>
<reference evidence="3 5" key="2">
    <citation type="submission" date="2019-08" db="EMBL/GenBank/DDBJ databases">
        <title>Rapid identification of Enteric Bacteria from Whole Genome Sequences (WGS) using Average Nucleotide Identity (ANI).</title>
        <authorList>
            <person name="Lane C."/>
        </authorList>
    </citation>
    <scope>NUCLEOTIDE SEQUENCE [LARGE SCALE GENOMIC DNA]</scope>
    <source>
        <strain evidence="3 5">D4984</strain>
    </source>
</reference>
<dbReference type="Proteomes" id="UP000321317">
    <property type="component" value="Unassembled WGS sequence"/>
</dbReference>
<dbReference type="EMBL" id="VDBS01000028">
    <property type="protein sequence ID" value="TNB58055.1"/>
    <property type="molecule type" value="Genomic_DNA"/>
</dbReference>
<evidence type="ECO:0000313" key="5">
    <source>
        <dbReference type="Proteomes" id="UP000321317"/>
    </source>
</evidence>
<dbReference type="RefSeq" id="WP_082199034.1">
    <property type="nucleotide sequence ID" value="NZ_CP020478.1"/>
</dbReference>
<dbReference type="GeneID" id="52036010"/>
<name>A0AAX2UJL0_9BACT</name>
<reference evidence="2 4" key="1">
    <citation type="submission" date="2019-05" db="EMBL/GenBank/DDBJ databases">
        <title>Draft genomes of eight strains of Campylobacter helveticus isolated from cats and a dog in New Zealand.</title>
        <authorList>
            <person name="Bojanic K."/>
            <person name="Midwinter A.C."/>
            <person name="Biggs P.J."/>
            <person name="Acke E."/>
            <person name="Cornelius A.J."/>
            <person name="Marshall J.C."/>
        </authorList>
    </citation>
    <scope>NUCLEOTIDE SEQUENCE [LARGE SCALE GENOMIC DNA]</scope>
    <source>
        <strain evidence="2 4">ACP123b</strain>
    </source>
</reference>
<evidence type="ECO:0000313" key="4">
    <source>
        <dbReference type="Proteomes" id="UP000306813"/>
    </source>
</evidence>
<evidence type="ECO:0000256" key="1">
    <source>
        <dbReference type="SAM" id="Coils"/>
    </source>
</evidence>
<gene>
    <name evidence="2" type="ORF">FDW42_03565</name>
    <name evidence="3" type="ORF">FVD16_03250</name>
</gene>
<evidence type="ECO:0000313" key="3">
    <source>
        <dbReference type="EMBL" id="TXK58309.1"/>
    </source>
</evidence>
<dbReference type="EMBL" id="VRMA01000033">
    <property type="protein sequence ID" value="TXK58309.1"/>
    <property type="molecule type" value="Genomic_DNA"/>
</dbReference>